<dbReference type="PANTHER" id="PTHR45436:SF5">
    <property type="entry name" value="SENSOR HISTIDINE KINASE TRCS"/>
    <property type="match status" value="1"/>
</dbReference>
<sequence>MILALVGHTLSVRRRIVTLTVLAAVLAITLFGVPLAVAVARFHESMSTHDLERAADTVALAVTGDLANGRIPDLKPTWADEDEDRIRGIRIAVYTPTGRLLTGNGPDTEDRFVREAHHTDMANGTLGGEVILAIPVLSGSSLVGVIRAAHPRAELAARVRLTWLKMAGLAAIAIGASWLIGRRIATRLARPLEELAVTAERLGEGDFTVRARRTGVREIDQVAEALDVTSERIGETLERERTFSSDASHQLRTPLTGLRLQLEAALESPDRDPYATIRDSIASADRLERTIDDLLALAKQTRAPRALLDLGKLFEEVRQTWHGLLAGRGRALRISGREALPARAADAAVRQVLAVLLDNAATHGRGTVTVLARDAGDALAIDVRDEGAIPDGHDPFVTGDETEEREGHGIGLRLARSLSEAEGGRLRLTSPSPTTFTLLLPAERPAPREKEGPGLAS</sequence>
<dbReference type="AlphaFoldDB" id="A0A1R0KJW0"/>
<keyword evidence="4" id="KW-0597">Phosphoprotein</keyword>
<dbReference type="CDD" id="cd06225">
    <property type="entry name" value="HAMP"/>
    <property type="match status" value="1"/>
</dbReference>
<dbReference type="Pfam" id="PF02518">
    <property type="entry name" value="HATPase_c"/>
    <property type="match status" value="1"/>
</dbReference>
<name>A0A1R0KJW0_9PSEU</name>
<evidence type="ECO:0000256" key="2">
    <source>
        <dbReference type="ARBA" id="ARBA00004236"/>
    </source>
</evidence>
<evidence type="ECO:0000313" key="15">
    <source>
        <dbReference type="Proteomes" id="UP000187486"/>
    </source>
</evidence>
<keyword evidence="8 11" id="KW-1133">Transmembrane helix</keyword>
<dbReference type="PROSITE" id="PS50885">
    <property type="entry name" value="HAMP"/>
    <property type="match status" value="1"/>
</dbReference>
<feature type="transmembrane region" description="Helical" evidence="11">
    <location>
        <begin position="130"/>
        <end position="149"/>
    </location>
</feature>
<keyword evidence="7 14" id="KW-0418">Kinase</keyword>
<dbReference type="OrthoDB" id="5499837at2"/>
<evidence type="ECO:0000259" key="12">
    <source>
        <dbReference type="PROSITE" id="PS50109"/>
    </source>
</evidence>
<dbReference type="InterPro" id="IPR050428">
    <property type="entry name" value="TCS_sensor_his_kinase"/>
</dbReference>
<dbReference type="Gene3D" id="3.30.565.10">
    <property type="entry name" value="Histidine kinase-like ATPase, C-terminal domain"/>
    <property type="match status" value="1"/>
</dbReference>
<evidence type="ECO:0000259" key="13">
    <source>
        <dbReference type="PROSITE" id="PS50885"/>
    </source>
</evidence>
<evidence type="ECO:0000256" key="4">
    <source>
        <dbReference type="ARBA" id="ARBA00022553"/>
    </source>
</evidence>
<keyword evidence="15" id="KW-1185">Reference proteome</keyword>
<dbReference type="InterPro" id="IPR003660">
    <property type="entry name" value="HAMP_dom"/>
</dbReference>
<keyword evidence="11" id="KW-0472">Membrane</keyword>
<keyword evidence="6 11" id="KW-0812">Transmembrane</keyword>
<evidence type="ECO:0000256" key="1">
    <source>
        <dbReference type="ARBA" id="ARBA00000085"/>
    </source>
</evidence>
<dbReference type="Pfam" id="PF00512">
    <property type="entry name" value="HisKA"/>
    <property type="match status" value="1"/>
</dbReference>
<dbReference type="SMART" id="SM00387">
    <property type="entry name" value="HATPase_c"/>
    <property type="match status" value="1"/>
</dbReference>
<comment type="caution">
    <text evidence="14">The sequence shown here is derived from an EMBL/GenBank/DDBJ whole genome shotgun (WGS) entry which is preliminary data.</text>
</comment>
<feature type="compositionally biased region" description="Basic and acidic residues" evidence="10">
    <location>
        <begin position="445"/>
        <end position="457"/>
    </location>
</feature>
<evidence type="ECO:0000256" key="11">
    <source>
        <dbReference type="SAM" id="Phobius"/>
    </source>
</evidence>
<dbReference type="STRING" id="76021.BS329_29520"/>
<reference evidence="14 15" key="1">
    <citation type="submission" date="2016-01" db="EMBL/GenBank/DDBJ databases">
        <title>Amycolatopsis coloradensis genome sequencing and assembly.</title>
        <authorList>
            <person name="Mayilraj S."/>
        </authorList>
    </citation>
    <scope>NUCLEOTIDE SEQUENCE [LARGE SCALE GENOMIC DNA]</scope>
    <source>
        <strain evidence="14 15">DSM 44225</strain>
    </source>
</reference>
<dbReference type="GO" id="GO:0005886">
    <property type="term" value="C:plasma membrane"/>
    <property type="evidence" value="ECO:0007669"/>
    <property type="project" value="UniProtKB-SubCell"/>
</dbReference>
<dbReference type="SUPFAM" id="SSF47384">
    <property type="entry name" value="Homodimeric domain of signal transducing histidine kinase"/>
    <property type="match status" value="1"/>
</dbReference>
<dbReference type="InterPro" id="IPR036097">
    <property type="entry name" value="HisK_dim/P_sf"/>
</dbReference>
<dbReference type="InterPro" id="IPR036890">
    <property type="entry name" value="HATPase_C_sf"/>
</dbReference>
<feature type="domain" description="HAMP" evidence="13">
    <location>
        <begin position="186"/>
        <end position="238"/>
    </location>
</feature>
<feature type="transmembrane region" description="Helical" evidence="11">
    <location>
        <begin position="16"/>
        <end position="40"/>
    </location>
</feature>
<dbReference type="Gene3D" id="1.10.287.130">
    <property type="match status" value="1"/>
</dbReference>
<dbReference type="CDD" id="cd00082">
    <property type="entry name" value="HisKA"/>
    <property type="match status" value="1"/>
</dbReference>
<dbReference type="InterPro" id="IPR005467">
    <property type="entry name" value="His_kinase_dom"/>
</dbReference>
<comment type="catalytic activity">
    <reaction evidence="1">
        <text>ATP + protein L-histidine = ADP + protein N-phospho-L-histidine.</text>
        <dbReference type="EC" id="2.7.13.3"/>
    </reaction>
</comment>
<evidence type="ECO:0000256" key="7">
    <source>
        <dbReference type="ARBA" id="ARBA00022777"/>
    </source>
</evidence>
<evidence type="ECO:0000313" key="14">
    <source>
        <dbReference type="EMBL" id="OLZ46390.1"/>
    </source>
</evidence>
<dbReference type="Gene3D" id="6.10.340.10">
    <property type="match status" value="1"/>
</dbReference>
<organism evidence="14 15">
    <name type="scientific">Amycolatopsis coloradensis</name>
    <dbReference type="NCBI Taxonomy" id="76021"/>
    <lineage>
        <taxon>Bacteria</taxon>
        <taxon>Bacillati</taxon>
        <taxon>Actinomycetota</taxon>
        <taxon>Actinomycetes</taxon>
        <taxon>Pseudonocardiales</taxon>
        <taxon>Pseudonocardiaceae</taxon>
        <taxon>Amycolatopsis</taxon>
    </lineage>
</organism>
<dbReference type="PANTHER" id="PTHR45436">
    <property type="entry name" value="SENSOR HISTIDINE KINASE YKOH"/>
    <property type="match status" value="1"/>
</dbReference>
<dbReference type="Proteomes" id="UP000187486">
    <property type="component" value="Unassembled WGS sequence"/>
</dbReference>
<evidence type="ECO:0000256" key="10">
    <source>
        <dbReference type="SAM" id="MobiDB-lite"/>
    </source>
</evidence>
<feature type="compositionally biased region" description="Low complexity" evidence="10">
    <location>
        <begin position="428"/>
        <end position="441"/>
    </location>
</feature>
<gene>
    <name evidence="14" type="ORF">BS329_29520</name>
</gene>
<protein>
    <recommendedName>
        <fullName evidence="3">histidine kinase</fullName>
        <ecNumber evidence="3">2.7.13.3</ecNumber>
    </recommendedName>
</protein>
<dbReference type="Pfam" id="PF00672">
    <property type="entry name" value="HAMP"/>
    <property type="match status" value="1"/>
</dbReference>
<evidence type="ECO:0000256" key="6">
    <source>
        <dbReference type="ARBA" id="ARBA00022692"/>
    </source>
</evidence>
<keyword evidence="9" id="KW-0902">Two-component regulatory system</keyword>
<feature type="domain" description="Histidine kinase" evidence="12">
    <location>
        <begin position="246"/>
        <end position="444"/>
    </location>
</feature>
<keyword evidence="5" id="KW-0808">Transferase</keyword>
<evidence type="ECO:0000256" key="9">
    <source>
        <dbReference type="ARBA" id="ARBA00023012"/>
    </source>
</evidence>
<dbReference type="InterPro" id="IPR003661">
    <property type="entry name" value="HisK_dim/P_dom"/>
</dbReference>
<accession>A0A1R0KJW0</accession>
<dbReference type="SUPFAM" id="SSF55874">
    <property type="entry name" value="ATPase domain of HSP90 chaperone/DNA topoisomerase II/histidine kinase"/>
    <property type="match status" value="1"/>
</dbReference>
<dbReference type="EC" id="2.7.13.3" evidence="3"/>
<dbReference type="InterPro" id="IPR003594">
    <property type="entry name" value="HATPase_dom"/>
</dbReference>
<dbReference type="SMART" id="SM00388">
    <property type="entry name" value="HisKA"/>
    <property type="match status" value="1"/>
</dbReference>
<feature type="transmembrane region" description="Helical" evidence="11">
    <location>
        <begin position="161"/>
        <end position="181"/>
    </location>
</feature>
<dbReference type="EMBL" id="MQUQ01000017">
    <property type="protein sequence ID" value="OLZ46390.1"/>
    <property type="molecule type" value="Genomic_DNA"/>
</dbReference>
<dbReference type="RefSeq" id="WP_076164675.1">
    <property type="nucleotide sequence ID" value="NZ_JBEZVB010000029.1"/>
</dbReference>
<evidence type="ECO:0000256" key="8">
    <source>
        <dbReference type="ARBA" id="ARBA00022989"/>
    </source>
</evidence>
<evidence type="ECO:0000256" key="5">
    <source>
        <dbReference type="ARBA" id="ARBA00022679"/>
    </source>
</evidence>
<dbReference type="SMART" id="SM00304">
    <property type="entry name" value="HAMP"/>
    <property type="match status" value="1"/>
</dbReference>
<feature type="region of interest" description="Disordered" evidence="10">
    <location>
        <begin position="425"/>
        <end position="457"/>
    </location>
</feature>
<evidence type="ECO:0000256" key="3">
    <source>
        <dbReference type="ARBA" id="ARBA00012438"/>
    </source>
</evidence>
<proteinExistence type="predicted"/>
<dbReference type="SUPFAM" id="SSF158472">
    <property type="entry name" value="HAMP domain-like"/>
    <property type="match status" value="1"/>
</dbReference>
<comment type="subcellular location">
    <subcellularLocation>
        <location evidence="2">Cell membrane</location>
    </subcellularLocation>
</comment>
<dbReference type="GO" id="GO:0000155">
    <property type="term" value="F:phosphorelay sensor kinase activity"/>
    <property type="evidence" value="ECO:0007669"/>
    <property type="project" value="InterPro"/>
</dbReference>
<dbReference type="PROSITE" id="PS50109">
    <property type="entry name" value="HIS_KIN"/>
    <property type="match status" value="1"/>
</dbReference>